<protein>
    <submittedName>
        <fullName evidence="2">Glutaredoxin</fullName>
    </submittedName>
</protein>
<dbReference type="SUPFAM" id="SSF52833">
    <property type="entry name" value="Thioredoxin-like"/>
    <property type="match status" value="1"/>
</dbReference>
<dbReference type="GO" id="GO:0015038">
    <property type="term" value="F:glutathione disulfide oxidoreductase activity"/>
    <property type="evidence" value="ECO:0007669"/>
    <property type="project" value="TreeGrafter"/>
</dbReference>
<gene>
    <name evidence="2" type="primary">TTR1_1</name>
    <name evidence="2" type="ORF">IWW39_000103</name>
</gene>
<name>A0A9W8L5N3_9FUNG</name>
<reference evidence="2" key="1">
    <citation type="submission" date="2022-07" db="EMBL/GenBank/DDBJ databases">
        <title>Phylogenomic reconstructions and comparative analyses of Kickxellomycotina fungi.</title>
        <authorList>
            <person name="Reynolds N.K."/>
            <person name="Stajich J.E."/>
            <person name="Barry K."/>
            <person name="Grigoriev I.V."/>
            <person name="Crous P."/>
            <person name="Smith M.E."/>
        </authorList>
    </citation>
    <scope>NUCLEOTIDE SEQUENCE</scope>
    <source>
        <strain evidence="2">CBS 109367</strain>
    </source>
</reference>
<dbReference type="OrthoDB" id="418495at2759"/>
<dbReference type="AlphaFoldDB" id="A0A9W8L5N3"/>
<dbReference type="Pfam" id="PF00462">
    <property type="entry name" value="Glutaredoxin"/>
    <property type="match status" value="1"/>
</dbReference>
<keyword evidence="3" id="KW-1185">Reference proteome</keyword>
<feature type="domain" description="Glutaredoxin" evidence="1">
    <location>
        <begin position="43"/>
        <end position="103"/>
    </location>
</feature>
<dbReference type="Proteomes" id="UP001151516">
    <property type="component" value="Unassembled WGS sequence"/>
</dbReference>
<comment type="caution">
    <text evidence="2">The sequence shown here is derived from an EMBL/GenBank/DDBJ whole genome shotgun (WGS) entry which is preliminary data.</text>
</comment>
<evidence type="ECO:0000313" key="2">
    <source>
        <dbReference type="EMBL" id="KAJ2691204.1"/>
    </source>
</evidence>
<proteinExistence type="predicted"/>
<organism evidence="2 3">
    <name type="scientific">Coemansia spiralis</name>
    <dbReference type="NCBI Taxonomy" id="417178"/>
    <lineage>
        <taxon>Eukaryota</taxon>
        <taxon>Fungi</taxon>
        <taxon>Fungi incertae sedis</taxon>
        <taxon>Zoopagomycota</taxon>
        <taxon>Kickxellomycotina</taxon>
        <taxon>Kickxellomycetes</taxon>
        <taxon>Kickxellales</taxon>
        <taxon>Kickxellaceae</taxon>
        <taxon>Coemansia</taxon>
    </lineage>
</organism>
<evidence type="ECO:0000259" key="1">
    <source>
        <dbReference type="Pfam" id="PF00462"/>
    </source>
</evidence>
<sequence length="210" mass="24684">MTRHPSFALRKIIPLPEKKPIWNRSTPTALERAVALINSSPLVLFARRKCIDSKRVHAELLKHKLDFRLVYLDDLPLGNIIQRRLQDLTGQWTVPNLFAKSESIGGYRDVTDALRLGKVKKILDSSEWTELVYAVRPDAWIRDAKLKERSEMSLNMSLQDSHKFSYVHRERWSKIKRYLGEHPEIEEFPVVHRRRHHKPIPMQPQEKKNG</sequence>
<dbReference type="PANTHER" id="PTHR45694:SF18">
    <property type="entry name" value="GLUTAREDOXIN-1-RELATED"/>
    <property type="match status" value="1"/>
</dbReference>
<dbReference type="PROSITE" id="PS51354">
    <property type="entry name" value="GLUTAREDOXIN_2"/>
    <property type="match status" value="1"/>
</dbReference>
<dbReference type="GO" id="GO:0034599">
    <property type="term" value="P:cellular response to oxidative stress"/>
    <property type="evidence" value="ECO:0007669"/>
    <property type="project" value="TreeGrafter"/>
</dbReference>
<dbReference type="Gene3D" id="3.40.30.10">
    <property type="entry name" value="Glutaredoxin"/>
    <property type="match status" value="1"/>
</dbReference>
<accession>A0A9W8L5N3</accession>
<dbReference type="InterPro" id="IPR036249">
    <property type="entry name" value="Thioredoxin-like_sf"/>
</dbReference>
<dbReference type="InterPro" id="IPR002109">
    <property type="entry name" value="Glutaredoxin"/>
</dbReference>
<evidence type="ECO:0000313" key="3">
    <source>
        <dbReference type="Proteomes" id="UP001151516"/>
    </source>
</evidence>
<dbReference type="EMBL" id="JANBTX010000002">
    <property type="protein sequence ID" value="KAJ2691204.1"/>
    <property type="molecule type" value="Genomic_DNA"/>
</dbReference>
<dbReference type="PANTHER" id="PTHR45694">
    <property type="entry name" value="GLUTAREDOXIN 2"/>
    <property type="match status" value="1"/>
</dbReference>
<dbReference type="GO" id="GO:0005737">
    <property type="term" value="C:cytoplasm"/>
    <property type="evidence" value="ECO:0007669"/>
    <property type="project" value="TreeGrafter"/>
</dbReference>